<dbReference type="PANTHER" id="PTHR30636">
    <property type="entry name" value="UPF0701 PROTEIN YICC"/>
    <property type="match status" value="1"/>
</dbReference>
<name>A0A1S1Z4W4_FLAPC</name>
<dbReference type="NCBIfam" id="TIGR00255">
    <property type="entry name" value="YicC/YloC family endoribonuclease"/>
    <property type="match status" value="1"/>
</dbReference>
<dbReference type="Pfam" id="PF03755">
    <property type="entry name" value="YicC-like_N"/>
    <property type="match status" value="1"/>
</dbReference>
<reference evidence="8 9" key="1">
    <citation type="journal article" date="2012" name="Int. J. Syst. Evol. Microbiol.">
        <title>Flammeovirga pacifica sp. nov., isolated from deep-sea sediment.</title>
        <authorList>
            <person name="Xu H."/>
            <person name="Fu Y."/>
            <person name="Yang N."/>
            <person name="Ding Z."/>
            <person name="Lai Q."/>
            <person name="Zeng R."/>
        </authorList>
    </citation>
    <scope>NUCLEOTIDE SEQUENCE [LARGE SCALE GENOMIC DNA]</scope>
    <source>
        <strain evidence="9">DSM 24597 / LMG 26175 / WPAGA1</strain>
    </source>
</reference>
<keyword evidence="3" id="KW-0255">Endonuclease</keyword>
<dbReference type="InterPro" id="IPR005229">
    <property type="entry name" value="YicC/YloC-like"/>
</dbReference>
<feature type="domain" description="Endoribonuclease YicC-like N-terminal" evidence="6">
    <location>
        <begin position="2"/>
        <end position="156"/>
    </location>
</feature>
<keyword evidence="4" id="KW-0378">Hydrolase</keyword>
<dbReference type="OrthoDB" id="9771229at2"/>
<feature type="domain" description="Endoribonuclease YicC-like C-terminal" evidence="7">
    <location>
        <begin position="176"/>
        <end position="291"/>
    </location>
</feature>
<comment type="caution">
    <text evidence="8">The sequence shown here is derived from an EMBL/GenBank/DDBJ whole genome shotgun (WGS) entry which is preliminary data.</text>
</comment>
<evidence type="ECO:0000313" key="9">
    <source>
        <dbReference type="Proteomes" id="UP000179797"/>
    </source>
</evidence>
<dbReference type="GO" id="GO:0016787">
    <property type="term" value="F:hydrolase activity"/>
    <property type="evidence" value="ECO:0007669"/>
    <property type="project" value="UniProtKB-KW"/>
</dbReference>
<evidence type="ECO:0000259" key="7">
    <source>
        <dbReference type="Pfam" id="PF08340"/>
    </source>
</evidence>
<comment type="similarity">
    <text evidence="5">Belongs to the YicC/YloC family.</text>
</comment>
<keyword evidence="9" id="KW-1185">Reference proteome</keyword>
<evidence type="ECO:0000256" key="3">
    <source>
        <dbReference type="ARBA" id="ARBA00022759"/>
    </source>
</evidence>
<dbReference type="EMBL" id="JRYR02000001">
    <property type="protein sequence ID" value="OHX68329.1"/>
    <property type="molecule type" value="Genomic_DNA"/>
</dbReference>
<dbReference type="PANTHER" id="PTHR30636:SF3">
    <property type="entry name" value="UPF0701 PROTEIN YICC"/>
    <property type="match status" value="1"/>
</dbReference>
<evidence type="ECO:0000313" key="8">
    <source>
        <dbReference type="EMBL" id="OHX68329.1"/>
    </source>
</evidence>
<dbReference type="Proteomes" id="UP000179797">
    <property type="component" value="Unassembled WGS sequence"/>
</dbReference>
<dbReference type="STRING" id="915059.NH26_19240"/>
<protein>
    <submittedName>
        <fullName evidence="8">YicC family protein</fullName>
    </submittedName>
</protein>
<evidence type="ECO:0000259" key="6">
    <source>
        <dbReference type="Pfam" id="PF03755"/>
    </source>
</evidence>
<accession>A0A1S1Z4W4</accession>
<dbReference type="GO" id="GO:0004521">
    <property type="term" value="F:RNA endonuclease activity"/>
    <property type="evidence" value="ECO:0007669"/>
    <property type="project" value="InterPro"/>
</dbReference>
<organism evidence="8 9">
    <name type="scientific">Flammeovirga pacifica</name>
    <dbReference type="NCBI Taxonomy" id="915059"/>
    <lineage>
        <taxon>Bacteria</taxon>
        <taxon>Pseudomonadati</taxon>
        <taxon>Bacteroidota</taxon>
        <taxon>Cytophagia</taxon>
        <taxon>Cytophagales</taxon>
        <taxon>Flammeovirgaceae</taxon>
        <taxon>Flammeovirga</taxon>
    </lineage>
</organism>
<dbReference type="InterPro" id="IPR013527">
    <property type="entry name" value="YicC-like_N"/>
</dbReference>
<gene>
    <name evidence="8" type="ORF">NH26_19240</name>
</gene>
<proteinExistence type="inferred from homology"/>
<sequence>MVQSMTGFGQQSIENDQLSVSIEIKTLNSKNADSNIKMSSAFSDKEIEIRNLLTSKLQRGKILLILNYASKREDSLKAALNTSVIKSYYNDLKSISNDLDESNEQLLQIVMTMPEVYQKENNEDVLAEDWPSVLEAIKSAIAKTIEFRSHEGEALEKALRGSVEKISTYLEEVKVLDPQRIERLKERLRSQVAEFESNDNFDSNRFEQELIFYIEKLDINEEKVRLAQHLKYFIQTLDTPQSNGKKLGFIAQEIGREINTIGSKANDVDIQKIVVNMKDELEKIKEQNLNIL</sequence>
<dbReference type="Pfam" id="PF08340">
    <property type="entry name" value="YicC-like_C"/>
    <property type="match status" value="1"/>
</dbReference>
<dbReference type="AlphaFoldDB" id="A0A1S1Z4W4"/>
<keyword evidence="2" id="KW-0540">Nuclease</keyword>
<comment type="cofactor">
    <cofactor evidence="1">
        <name>a divalent metal cation</name>
        <dbReference type="ChEBI" id="CHEBI:60240"/>
    </cofactor>
</comment>
<evidence type="ECO:0000256" key="4">
    <source>
        <dbReference type="ARBA" id="ARBA00022801"/>
    </source>
</evidence>
<evidence type="ECO:0000256" key="2">
    <source>
        <dbReference type="ARBA" id="ARBA00022722"/>
    </source>
</evidence>
<evidence type="ECO:0000256" key="5">
    <source>
        <dbReference type="ARBA" id="ARBA00035648"/>
    </source>
</evidence>
<evidence type="ECO:0000256" key="1">
    <source>
        <dbReference type="ARBA" id="ARBA00001968"/>
    </source>
</evidence>
<dbReference type="InterPro" id="IPR013551">
    <property type="entry name" value="YicC-like_C"/>
</dbReference>